<keyword evidence="3 11" id="KW-0808">Transferase</keyword>
<dbReference type="InterPro" id="IPR017441">
    <property type="entry name" value="Protein_kinase_ATP_BS"/>
</dbReference>
<evidence type="ECO:0000313" key="11">
    <source>
        <dbReference type="EMBL" id="QDV28737.1"/>
    </source>
</evidence>
<dbReference type="InterPro" id="IPR008271">
    <property type="entry name" value="Ser/Thr_kinase_AS"/>
</dbReference>
<sequence length="529" mass="57428">MSSAGMPQDPSADPEKTFIASDVPDGALAATNIAPDTVLTGSTDAGGEATGKSSSTTAPQRISQLGDFRLIRKLGEGGMGEVFLAHQDSLDRKAAIKVLSKKIADKGDFVKRFYREARAMAKIDHPNAVRVYAVDQDHGVHFVAMEFIDGKSMQYWIETLGRLSVGDAVHVTLRCAEALQHAHAMNMVHRDIKPDNIMLTARGQVKVADFGLAKAIDDEDNSLTQSGTGLGTPYYMAPEQARNAKHVDGRCDIYALGVTLYHFLTGKLPFTGNTTVELIMNKEQGKFPPARKANPEIPEKLDLIIDKMVAVSPEQRFKDFGEVIRYLAMLGLENPSLSFIQAPDKVVATANTATVKSPAAATRSLPAVPKSSAEDAAQQKQAAAKEITYAIQFIDAQGKPSTAKMTAPAIIKGIKAGIIDQRAKIKKPGARSAIPIAQLPEFEDAIQAIIVRQEAEKKGRDMKSLYAQIDRQERWRKFTRKIRAALSGALGWVSLLIWLGLIAGAIYGVYLLLPLLRQNIPFLEKLGGS</sequence>
<dbReference type="GO" id="GO:0005524">
    <property type="term" value="F:ATP binding"/>
    <property type="evidence" value="ECO:0007669"/>
    <property type="project" value="UniProtKB-UniRule"/>
</dbReference>
<dbReference type="PANTHER" id="PTHR43289:SF6">
    <property type="entry name" value="SERINE_THREONINE-PROTEIN KINASE NEKL-3"/>
    <property type="match status" value="1"/>
</dbReference>
<dbReference type="GO" id="GO:0004674">
    <property type="term" value="F:protein serine/threonine kinase activity"/>
    <property type="evidence" value="ECO:0007669"/>
    <property type="project" value="UniProtKB-KW"/>
</dbReference>
<dbReference type="CDD" id="cd14014">
    <property type="entry name" value="STKc_PknB_like"/>
    <property type="match status" value="1"/>
</dbReference>
<reference evidence="11 12" key="1">
    <citation type="submission" date="2019-02" db="EMBL/GenBank/DDBJ databases">
        <title>Deep-cultivation of Planctomycetes and their phenomic and genomic characterization uncovers novel biology.</title>
        <authorList>
            <person name="Wiegand S."/>
            <person name="Jogler M."/>
            <person name="Boedeker C."/>
            <person name="Pinto D."/>
            <person name="Vollmers J."/>
            <person name="Rivas-Marin E."/>
            <person name="Kohn T."/>
            <person name="Peeters S.H."/>
            <person name="Heuer A."/>
            <person name="Rast P."/>
            <person name="Oberbeckmann S."/>
            <person name="Bunk B."/>
            <person name="Jeske O."/>
            <person name="Meyerdierks A."/>
            <person name="Storesund J.E."/>
            <person name="Kallscheuer N."/>
            <person name="Luecker S."/>
            <person name="Lage O.M."/>
            <person name="Pohl T."/>
            <person name="Merkel B.J."/>
            <person name="Hornburger P."/>
            <person name="Mueller R.-W."/>
            <person name="Bruemmer F."/>
            <person name="Labrenz M."/>
            <person name="Spormann A.M."/>
            <person name="Op den Camp H."/>
            <person name="Overmann J."/>
            <person name="Amann R."/>
            <person name="Jetten M.S.M."/>
            <person name="Mascher T."/>
            <person name="Medema M.H."/>
            <person name="Devos D.P."/>
            <person name="Kaster A.-K."/>
            <person name="Ovreas L."/>
            <person name="Rohde M."/>
            <person name="Galperin M.Y."/>
            <person name="Jogler C."/>
        </authorList>
    </citation>
    <scope>NUCLEOTIDE SEQUENCE [LARGE SCALE GENOMIC DNA]</scope>
    <source>
        <strain evidence="11 12">Spb1</strain>
    </source>
</reference>
<dbReference type="PROSITE" id="PS00107">
    <property type="entry name" value="PROTEIN_KINASE_ATP"/>
    <property type="match status" value="1"/>
</dbReference>
<keyword evidence="12" id="KW-1185">Reference proteome</keyword>
<dbReference type="Pfam" id="PF00069">
    <property type="entry name" value="Pkinase"/>
    <property type="match status" value="1"/>
</dbReference>
<evidence type="ECO:0000256" key="6">
    <source>
        <dbReference type="ARBA" id="ARBA00022840"/>
    </source>
</evidence>
<dbReference type="Gene3D" id="1.10.510.10">
    <property type="entry name" value="Transferase(Phosphotransferase) domain 1"/>
    <property type="match status" value="1"/>
</dbReference>
<evidence type="ECO:0000256" key="8">
    <source>
        <dbReference type="SAM" id="MobiDB-lite"/>
    </source>
</evidence>
<keyword evidence="9" id="KW-0472">Membrane</keyword>
<feature type="domain" description="Protein kinase" evidence="10">
    <location>
        <begin position="68"/>
        <end position="337"/>
    </location>
</feature>
<dbReference type="EMBL" id="CP036299">
    <property type="protein sequence ID" value="QDV28737.1"/>
    <property type="molecule type" value="Genomic_DNA"/>
</dbReference>
<dbReference type="KEGG" id="peh:Spb1_06020"/>
<dbReference type="SUPFAM" id="SSF56112">
    <property type="entry name" value="Protein kinase-like (PK-like)"/>
    <property type="match status" value="1"/>
</dbReference>
<evidence type="ECO:0000313" key="12">
    <source>
        <dbReference type="Proteomes" id="UP000315349"/>
    </source>
</evidence>
<dbReference type="EC" id="2.7.11.1" evidence="1"/>
<dbReference type="PROSITE" id="PS50011">
    <property type="entry name" value="PROTEIN_KINASE_DOM"/>
    <property type="match status" value="1"/>
</dbReference>
<dbReference type="Gene3D" id="3.30.200.20">
    <property type="entry name" value="Phosphorylase Kinase, domain 1"/>
    <property type="match status" value="1"/>
</dbReference>
<dbReference type="RefSeq" id="WP_145295541.1">
    <property type="nucleotide sequence ID" value="NZ_CP036299.1"/>
</dbReference>
<keyword evidence="9" id="KW-1133">Transmembrane helix</keyword>
<evidence type="ECO:0000256" key="3">
    <source>
        <dbReference type="ARBA" id="ARBA00022679"/>
    </source>
</evidence>
<protein>
    <recommendedName>
        <fullName evidence="1">non-specific serine/threonine protein kinase</fullName>
        <ecNumber evidence="1">2.7.11.1</ecNumber>
    </recommendedName>
</protein>
<feature type="transmembrane region" description="Helical" evidence="9">
    <location>
        <begin position="484"/>
        <end position="513"/>
    </location>
</feature>
<dbReference type="PANTHER" id="PTHR43289">
    <property type="entry name" value="MITOGEN-ACTIVATED PROTEIN KINASE KINASE KINASE 20-RELATED"/>
    <property type="match status" value="1"/>
</dbReference>
<gene>
    <name evidence="11" type="primary">prkC_3</name>
    <name evidence="11" type="ORF">Spb1_06020</name>
</gene>
<keyword evidence="6 7" id="KW-0067">ATP-binding</keyword>
<accession>A0A518GJI0</accession>
<keyword evidence="5 11" id="KW-0418">Kinase</keyword>
<dbReference type="Proteomes" id="UP000315349">
    <property type="component" value="Chromosome"/>
</dbReference>
<keyword evidence="4 7" id="KW-0547">Nucleotide-binding</keyword>
<evidence type="ECO:0000256" key="1">
    <source>
        <dbReference type="ARBA" id="ARBA00012513"/>
    </source>
</evidence>
<dbReference type="FunFam" id="1.10.510.10:FF:000021">
    <property type="entry name" value="Serine/threonine protein kinase"/>
    <property type="match status" value="1"/>
</dbReference>
<keyword evidence="2" id="KW-0723">Serine/threonine-protein kinase</keyword>
<dbReference type="InterPro" id="IPR011009">
    <property type="entry name" value="Kinase-like_dom_sf"/>
</dbReference>
<evidence type="ECO:0000256" key="7">
    <source>
        <dbReference type="PROSITE-ProRule" id="PRU10141"/>
    </source>
</evidence>
<dbReference type="SMART" id="SM00220">
    <property type="entry name" value="S_TKc"/>
    <property type="match status" value="1"/>
</dbReference>
<proteinExistence type="predicted"/>
<dbReference type="InterPro" id="IPR000719">
    <property type="entry name" value="Prot_kinase_dom"/>
</dbReference>
<organism evidence="11 12">
    <name type="scientific">Planctopirus ephydatiae</name>
    <dbReference type="NCBI Taxonomy" id="2528019"/>
    <lineage>
        <taxon>Bacteria</taxon>
        <taxon>Pseudomonadati</taxon>
        <taxon>Planctomycetota</taxon>
        <taxon>Planctomycetia</taxon>
        <taxon>Planctomycetales</taxon>
        <taxon>Planctomycetaceae</taxon>
        <taxon>Planctopirus</taxon>
    </lineage>
</organism>
<evidence type="ECO:0000256" key="4">
    <source>
        <dbReference type="ARBA" id="ARBA00022741"/>
    </source>
</evidence>
<dbReference type="OrthoDB" id="6111975at2"/>
<feature type="binding site" evidence="7">
    <location>
        <position position="97"/>
    </location>
    <ligand>
        <name>ATP</name>
        <dbReference type="ChEBI" id="CHEBI:30616"/>
    </ligand>
</feature>
<evidence type="ECO:0000256" key="5">
    <source>
        <dbReference type="ARBA" id="ARBA00022777"/>
    </source>
</evidence>
<feature type="region of interest" description="Disordered" evidence="8">
    <location>
        <begin position="37"/>
        <end position="59"/>
    </location>
</feature>
<evidence type="ECO:0000256" key="9">
    <source>
        <dbReference type="SAM" id="Phobius"/>
    </source>
</evidence>
<dbReference type="PROSITE" id="PS00108">
    <property type="entry name" value="PROTEIN_KINASE_ST"/>
    <property type="match status" value="1"/>
</dbReference>
<evidence type="ECO:0000259" key="10">
    <source>
        <dbReference type="PROSITE" id="PS50011"/>
    </source>
</evidence>
<dbReference type="AlphaFoldDB" id="A0A518GJI0"/>
<evidence type="ECO:0000256" key="2">
    <source>
        <dbReference type="ARBA" id="ARBA00022527"/>
    </source>
</evidence>
<keyword evidence="9" id="KW-0812">Transmembrane</keyword>
<name>A0A518GJI0_9PLAN</name>